<gene>
    <name evidence="12" type="ORF">ACFS6H_13105</name>
</gene>
<dbReference type="SMART" id="SM00231">
    <property type="entry name" value="FA58C"/>
    <property type="match status" value="1"/>
</dbReference>
<dbReference type="Pfam" id="PF02836">
    <property type="entry name" value="Glyco_hydro_2_C"/>
    <property type="match status" value="1"/>
</dbReference>
<dbReference type="InterPro" id="IPR036156">
    <property type="entry name" value="Beta-gal/glucu_dom_sf"/>
</dbReference>
<feature type="domain" description="F5/8 type C" evidence="11">
    <location>
        <begin position="1202"/>
        <end position="1347"/>
    </location>
</feature>
<dbReference type="InterPro" id="IPR006104">
    <property type="entry name" value="Glyco_hydro_2_N"/>
</dbReference>
<dbReference type="SUPFAM" id="SSF49785">
    <property type="entry name" value="Galactose-binding domain-like"/>
    <property type="match status" value="2"/>
</dbReference>
<comment type="caution">
    <text evidence="12">The sequence shown here is derived from an EMBL/GenBank/DDBJ whole genome shotgun (WGS) entry which is preliminary data.</text>
</comment>
<dbReference type="SUPFAM" id="SSF74650">
    <property type="entry name" value="Galactose mutarotase-like"/>
    <property type="match status" value="1"/>
</dbReference>
<dbReference type="InterPro" id="IPR000421">
    <property type="entry name" value="FA58C"/>
</dbReference>
<dbReference type="Gene3D" id="2.60.40.10">
    <property type="entry name" value="Immunoglobulins"/>
    <property type="match status" value="2"/>
</dbReference>
<evidence type="ECO:0000313" key="12">
    <source>
        <dbReference type="EMBL" id="MFD2920659.1"/>
    </source>
</evidence>
<feature type="signal peptide" evidence="10">
    <location>
        <begin position="1"/>
        <end position="27"/>
    </location>
</feature>
<dbReference type="Proteomes" id="UP001597511">
    <property type="component" value="Unassembled WGS sequence"/>
</dbReference>
<dbReference type="Pfam" id="PF02929">
    <property type="entry name" value="Bgal_small_N"/>
    <property type="match status" value="1"/>
</dbReference>
<protein>
    <recommendedName>
        <fullName evidence="5">beta-galactosidase</fullName>
        <ecNumber evidence="5">3.2.1.23</ecNumber>
    </recommendedName>
    <alternativeName>
        <fullName evidence="9">Lactase</fullName>
    </alternativeName>
</protein>
<keyword evidence="10" id="KW-0732">Signal</keyword>
<name>A0ABW6A5N0_9BACT</name>
<dbReference type="InterPro" id="IPR050347">
    <property type="entry name" value="Bact_Beta-galactosidase"/>
</dbReference>
<dbReference type="InterPro" id="IPR006102">
    <property type="entry name" value="Ig-like_GH2"/>
</dbReference>
<evidence type="ECO:0000256" key="7">
    <source>
        <dbReference type="ARBA" id="ARBA00022837"/>
    </source>
</evidence>
<dbReference type="Pfam" id="PF16353">
    <property type="entry name" value="LacZ_4"/>
    <property type="match status" value="1"/>
</dbReference>
<dbReference type="InterPro" id="IPR006103">
    <property type="entry name" value="Glyco_hydro_2_cat"/>
</dbReference>
<dbReference type="Gene3D" id="3.20.20.80">
    <property type="entry name" value="Glycosidases"/>
    <property type="match status" value="1"/>
</dbReference>
<dbReference type="GO" id="GO:0016787">
    <property type="term" value="F:hydrolase activity"/>
    <property type="evidence" value="ECO:0007669"/>
    <property type="project" value="UniProtKB-KW"/>
</dbReference>
<feature type="chain" id="PRO_5046087738" description="beta-galactosidase" evidence="10">
    <location>
        <begin position="28"/>
        <end position="1347"/>
    </location>
</feature>
<evidence type="ECO:0000256" key="10">
    <source>
        <dbReference type="SAM" id="SignalP"/>
    </source>
</evidence>
<organism evidence="12 13">
    <name type="scientific">Terrimonas rubra</name>
    <dbReference type="NCBI Taxonomy" id="1035890"/>
    <lineage>
        <taxon>Bacteria</taxon>
        <taxon>Pseudomonadati</taxon>
        <taxon>Bacteroidota</taxon>
        <taxon>Chitinophagia</taxon>
        <taxon>Chitinophagales</taxon>
        <taxon>Chitinophagaceae</taxon>
        <taxon>Terrimonas</taxon>
    </lineage>
</organism>
<evidence type="ECO:0000256" key="6">
    <source>
        <dbReference type="ARBA" id="ARBA00022801"/>
    </source>
</evidence>
<dbReference type="SUPFAM" id="SSF49303">
    <property type="entry name" value="beta-Galactosidase/glucuronidase domain"/>
    <property type="match status" value="2"/>
</dbReference>
<accession>A0ABW6A5N0</accession>
<evidence type="ECO:0000313" key="13">
    <source>
        <dbReference type="Proteomes" id="UP001597511"/>
    </source>
</evidence>
<dbReference type="InterPro" id="IPR017853">
    <property type="entry name" value="GH"/>
</dbReference>
<dbReference type="PROSITE" id="PS50022">
    <property type="entry name" value="FA58C_3"/>
    <property type="match status" value="1"/>
</dbReference>
<dbReference type="SMART" id="SM01038">
    <property type="entry name" value="Bgal_small_N"/>
    <property type="match status" value="1"/>
</dbReference>
<evidence type="ECO:0000256" key="2">
    <source>
        <dbReference type="ARBA" id="ARBA00001913"/>
    </source>
</evidence>
<dbReference type="InterPro" id="IPR032312">
    <property type="entry name" value="LacZ_4"/>
</dbReference>
<keyword evidence="7" id="KW-0106">Calcium</keyword>
<keyword evidence="8" id="KW-0326">Glycosidase</keyword>
<dbReference type="EMBL" id="JBHUOZ010000003">
    <property type="protein sequence ID" value="MFD2920659.1"/>
    <property type="molecule type" value="Genomic_DNA"/>
</dbReference>
<keyword evidence="6 12" id="KW-0378">Hydrolase</keyword>
<dbReference type="InterPro" id="IPR008979">
    <property type="entry name" value="Galactose-bd-like_sf"/>
</dbReference>
<dbReference type="InterPro" id="IPR004199">
    <property type="entry name" value="B-gal_small/dom_5"/>
</dbReference>
<evidence type="ECO:0000256" key="9">
    <source>
        <dbReference type="ARBA" id="ARBA00032230"/>
    </source>
</evidence>
<evidence type="ECO:0000256" key="5">
    <source>
        <dbReference type="ARBA" id="ARBA00012756"/>
    </source>
</evidence>
<dbReference type="InterPro" id="IPR011013">
    <property type="entry name" value="Gal_mutarotase_sf_dom"/>
</dbReference>
<dbReference type="Pfam" id="PF02837">
    <property type="entry name" value="Glyco_hydro_2_N"/>
    <property type="match status" value="1"/>
</dbReference>
<dbReference type="RefSeq" id="WP_386099440.1">
    <property type="nucleotide sequence ID" value="NZ_JBHUOZ010000003.1"/>
</dbReference>
<dbReference type="PANTHER" id="PTHR46323">
    <property type="entry name" value="BETA-GALACTOSIDASE"/>
    <property type="match status" value="1"/>
</dbReference>
<reference evidence="13" key="1">
    <citation type="journal article" date="2019" name="Int. J. Syst. Evol. Microbiol.">
        <title>The Global Catalogue of Microorganisms (GCM) 10K type strain sequencing project: providing services to taxonomists for standard genome sequencing and annotation.</title>
        <authorList>
            <consortium name="The Broad Institute Genomics Platform"/>
            <consortium name="The Broad Institute Genome Sequencing Center for Infectious Disease"/>
            <person name="Wu L."/>
            <person name="Ma J."/>
        </authorList>
    </citation>
    <scope>NUCLEOTIDE SEQUENCE [LARGE SCALE GENOMIC DNA]</scope>
    <source>
        <strain evidence="13">KCTC 23299</strain>
    </source>
</reference>
<sequence length="1347" mass="151214">MLQQKTPAAFILIAFLFLAVANTTAQAPLLQGFEYGTTIAPSGEEWQSPQRLSLNKEQPRAYFFSFQDITSARKVLPENSRYWKSLNGSWKFHFAKNPEERPKDFYQAGYNVSGWDNVAVPLSWNITGIQKDGSLKYGVPIYVNQPVIFYHKIEVNDWKKGVMREPPKDWTTYQYRNEVGSFRRDFDIPADWDGREVFLNFDGVDCFFYLWINGKYVGFSKNSRNLASFNISTFLQKGKNTVAVEVYRLSDGSFLESQDIFRLPGIFRTVALTAVPKVHIRDIRVLPDLDAHYKDGSLTINADIRNLHTTVAKGYTVTYALYANNLYGDDNVKMANAVAKTTVDAVSPQSVTKAAATVMKVQNPYQWSAEKPYRYTLIAELKNAAGKIVETVSVHVGFRKVEIKDTPAEKDEFGLAGRYYYINGKTVKLRGVNRHESHPATGHAITHAMMEEEIILMKRANINHVRNSHYPDDPYWYYLCDKYGIYVEDEANIESHEYYYGAESLSHPPEWKTAHIARVMEMAHATYNRPSVVLWSLGNEGGPGKNFTAAYEALKAFDTSRPVQYERNNDIVDIGSNQYPSIAWVQGAVKGDYKIKYPFHISEYAYSQGNACGNLVDYWEAMESTNHFMGGAIWSWLDLSLYHYDKKTGTKYLAYGGDFGDTPNDGHFSMCGLLFGDRKPKPQYYEVKKVYQEVVVKETDVQKGLFRIFNKFYFKDLNEFDISWTLTEDGKPAASGLIPTGTINPRSEKEITIPYRYDLLKPGSAYFVTIRFLQKNKQPWAEKGYVQAEEQFLVKAISQKPSIATVSKNGNSGKALYSPSAGNIQTVSGDHFVAQFDKTTGSLYSLQYSGNKIITKGKGPRLNAFRAYLDNDNWAYPSWFSNGLHNLQHRAVSSHFTQNNDGTVTAAFTVVSQAPNGAKILGKPNSGRNKIEELTSQPFGPADFKFITHQFYTIYPDGSVELQSSISSNKPGLTLAKLGYIMNVPKQLANYTYYGRGPYDNYADRKAGSLIGQYKSTVADQFVDFIKPQDMGNREDLRWVALTNAAGEGAVFLSTQDHMTASASQYSAIDMIQAPHPYQLPKANDTYLELNEAVTGLGGNSCGQGGPLEPDRVKALQTNFGFIIRPANKDLSAVANVSPAGKVPLAITRGTDGRMEIRSVKNEAIRFSINNGPVQDYKTSVYLREGGEVTAWFIHDPVNKVSNTFEKIALVPIRVINASSQEAGEGNAEYLVDGDPATNWHTMYSVTVAKYPHWVDFDMGNTQTIKGFTYLPRQNSTNGAIKDYSIQVSDDNISWKTIIEKASFDKGPALKKVIFDKPVKARYIRFTGLSEQGGQDYAAGAEFTVLE</sequence>
<dbReference type="EC" id="3.2.1.23" evidence="5"/>
<dbReference type="SUPFAM" id="SSF51445">
    <property type="entry name" value="(Trans)glycosidases"/>
    <property type="match status" value="1"/>
</dbReference>
<evidence type="ECO:0000256" key="4">
    <source>
        <dbReference type="ARBA" id="ARBA00011245"/>
    </source>
</evidence>
<comment type="catalytic activity">
    <reaction evidence="1">
        <text>Hydrolysis of terminal non-reducing beta-D-galactose residues in beta-D-galactosides.</text>
        <dbReference type="EC" id="3.2.1.23"/>
    </reaction>
</comment>
<proteinExistence type="inferred from homology"/>
<evidence type="ECO:0000256" key="1">
    <source>
        <dbReference type="ARBA" id="ARBA00001412"/>
    </source>
</evidence>
<dbReference type="Gene3D" id="2.60.120.260">
    <property type="entry name" value="Galactose-binding domain-like"/>
    <property type="match status" value="2"/>
</dbReference>
<evidence type="ECO:0000256" key="8">
    <source>
        <dbReference type="ARBA" id="ARBA00023295"/>
    </source>
</evidence>
<dbReference type="PRINTS" id="PR00132">
    <property type="entry name" value="GLHYDRLASE2"/>
</dbReference>
<dbReference type="InterPro" id="IPR006101">
    <property type="entry name" value="Glyco_hydro_2"/>
</dbReference>
<dbReference type="Gene3D" id="2.70.98.10">
    <property type="match status" value="1"/>
</dbReference>
<comment type="subunit">
    <text evidence="4">Monomer.</text>
</comment>
<dbReference type="PANTHER" id="PTHR46323:SF2">
    <property type="entry name" value="BETA-GALACTOSIDASE"/>
    <property type="match status" value="1"/>
</dbReference>
<keyword evidence="13" id="KW-1185">Reference proteome</keyword>
<comment type="cofactor">
    <cofactor evidence="2">
        <name>Ca(2+)</name>
        <dbReference type="ChEBI" id="CHEBI:29108"/>
    </cofactor>
</comment>
<comment type="similarity">
    <text evidence="3">Belongs to the glycosyl hydrolase 2 family.</text>
</comment>
<dbReference type="InterPro" id="IPR013783">
    <property type="entry name" value="Ig-like_fold"/>
</dbReference>
<evidence type="ECO:0000256" key="3">
    <source>
        <dbReference type="ARBA" id="ARBA00007401"/>
    </source>
</evidence>
<dbReference type="Pfam" id="PF00703">
    <property type="entry name" value="Glyco_hydro_2"/>
    <property type="match status" value="1"/>
</dbReference>
<dbReference type="InterPro" id="IPR014718">
    <property type="entry name" value="GH-type_carb-bd"/>
</dbReference>
<evidence type="ECO:0000259" key="11">
    <source>
        <dbReference type="PROSITE" id="PS50022"/>
    </source>
</evidence>
<dbReference type="Pfam" id="PF00754">
    <property type="entry name" value="F5_F8_type_C"/>
    <property type="match status" value="1"/>
</dbReference>